<dbReference type="PROSITE" id="PS50885">
    <property type="entry name" value="HAMP"/>
    <property type="match status" value="1"/>
</dbReference>
<feature type="domain" description="Methyl-accepting transducer" evidence="4">
    <location>
        <begin position="400"/>
        <end position="629"/>
    </location>
</feature>
<dbReference type="Proteomes" id="UP001371218">
    <property type="component" value="Unassembled WGS sequence"/>
</dbReference>
<dbReference type="PANTHER" id="PTHR43531:SF11">
    <property type="entry name" value="METHYL-ACCEPTING CHEMOTAXIS PROTEIN 3"/>
    <property type="match status" value="1"/>
</dbReference>
<proteinExistence type="inferred from homology"/>
<reference evidence="6 7" key="1">
    <citation type="submission" date="2024-04" db="EMBL/GenBank/DDBJ databases">
        <title>Novel species of the genus Ideonella isolated from streams.</title>
        <authorList>
            <person name="Lu H."/>
        </authorList>
    </citation>
    <scope>NUCLEOTIDE SEQUENCE [LARGE SCALE GENOMIC DNA]</scope>
    <source>
        <strain evidence="6 7">DXS29W</strain>
    </source>
</reference>
<comment type="similarity">
    <text evidence="2">Belongs to the methyl-accepting chemotaxis (MCP) protein family.</text>
</comment>
<accession>A0ABU9BVF4</accession>
<evidence type="ECO:0000259" key="5">
    <source>
        <dbReference type="PROSITE" id="PS50885"/>
    </source>
</evidence>
<dbReference type="InterPro" id="IPR003660">
    <property type="entry name" value="HAMP_dom"/>
</dbReference>
<dbReference type="SMART" id="SM00283">
    <property type="entry name" value="MA"/>
    <property type="match status" value="1"/>
</dbReference>
<evidence type="ECO:0000313" key="6">
    <source>
        <dbReference type="EMBL" id="MEK8033739.1"/>
    </source>
</evidence>
<keyword evidence="3" id="KW-0807">Transducer</keyword>
<dbReference type="RefSeq" id="WP_341428159.1">
    <property type="nucleotide sequence ID" value="NZ_JBBUTG010000019.1"/>
</dbReference>
<name>A0ABU9BVF4_9BURK</name>
<organism evidence="6 7">
    <name type="scientific">Ideonella lacteola</name>
    <dbReference type="NCBI Taxonomy" id="2984193"/>
    <lineage>
        <taxon>Bacteria</taxon>
        <taxon>Pseudomonadati</taxon>
        <taxon>Pseudomonadota</taxon>
        <taxon>Betaproteobacteria</taxon>
        <taxon>Burkholderiales</taxon>
        <taxon>Sphaerotilaceae</taxon>
        <taxon>Ideonella</taxon>
    </lineage>
</organism>
<dbReference type="Pfam" id="PF00015">
    <property type="entry name" value="MCPsignal"/>
    <property type="match status" value="1"/>
</dbReference>
<evidence type="ECO:0000256" key="2">
    <source>
        <dbReference type="ARBA" id="ARBA00029447"/>
    </source>
</evidence>
<feature type="domain" description="HAMP" evidence="5">
    <location>
        <begin position="343"/>
        <end position="395"/>
    </location>
</feature>
<dbReference type="Pfam" id="PF00672">
    <property type="entry name" value="HAMP"/>
    <property type="match status" value="1"/>
</dbReference>
<evidence type="ECO:0000259" key="4">
    <source>
        <dbReference type="PROSITE" id="PS50111"/>
    </source>
</evidence>
<keyword evidence="7" id="KW-1185">Reference proteome</keyword>
<sequence length="783" mass="84763">MKNPYQSLVRRGVYVMRHIRLAPKLIVLAALLTLPLVHLAIQSWRQGMDQLNFTRNEIAGTEVLEALMDEAGRLSEHRALVTAAMHGDESARTALAGVRESMAKGVSEVDRRFAEASRLGTIDMWADVRQGLQALGNLPTEGDRVAAAHAHDEQMLRLRELMMIVAEKSGLLYDPEAGPYHEMDMLVERLPSLIDRMSHVQSRVVGVLARGDAGTLDRAAVHAGLDLMNGQFKAVEGRMEALRRNGAQPPAQWDDLRLQMAALSRMIDEIFAGEVINGDPQEVIDRGRHVQATIAAVYTEIHKWLDDSLEARVAAVSRSMIIAASLTGFGLLSVWMLGLLFYWSFVGSVHALGRRLQAYTEGDLSATATLTGSDELAEISRHVEKMAQHMSHMVSEIRTSAVRVETAGHTVAHEGMALARRTEQQAASLRESVSVVEEITGGVATTADSLDRLNTMTGELRTSVQDSRAAMDAAVSSMTTLQERARRVAEINGVIDDIAFQTNLVALNASVEASRAGEAGRGFSVVAGEIRSLAMRCVEAAAEVRDLIEDTNDQVDVASGQIVGVGEQLAGIIDNVDQVSQHLRLVSDSSQSQSAGLEEVTAAMLTLQELTAQNGVAVQHAEAASRDLTNQSAVLKSSVEVMRLRQGSADEAKDLVERARALVTEKGWREAASMFNNPYGGFVDRDLYIYAFDANGRYLANGVDPSLLGRPLHECPGVPTLVADSFLDQARRAVGSGGGWIEYDFQKLGMGQAVPKCGYILPLGDDGFIGCSVQRDRAGALVA</sequence>
<dbReference type="InterPro" id="IPR051310">
    <property type="entry name" value="MCP_chemotaxis"/>
</dbReference>
<dbReference type="EMBL" id="JBBUTG010000019">
    <property type="protein sequence ID" value="MEK8033739.1"/>
    <property type="molecule type" value="Genomic_DNA"/>
</dbReference>
<dbReference type="SUPFAM" id="SSF58104">
    <property type="entry name" value="Methyl-accepting chemotaxis protein (MCP) signaling domain"/>
    <property type="match status" value="1"/>
</dbReference>
<keyword evidence="1" id="KW-0145">Chemotaxis</keyword>
<evidence type="ECO:0000313" key="7">
    <source>
        <dbReference type="Proteomes" id="UP001371218"/>
    </source>
</evidence>
<evidence type="ECO:0000256" key="1">
    <source>
        <dbReference type="ARBA" id="ARBA00022500"/>
    </source>
</evidence>
<dbReference type="InterPro" id="IPR004089">
    <property type="entry name" value="MCPsignal_dom"/>
</dbReference>
<dbReference type="PROSITE" id="PS50111">
    <property type="entry name" value="CHEMOTAXIS_TRANSDUC_2"/>
    <property type="match status" value="1"/>
</dbReference>
<dbReference type="CDD" id="cd06225">
    <property type="entry name" value="HAMP"/>
    <property type="match status" value="1"/>
</dbReference>
<gene>
    <name evidence="6" type="ORF">AACH06_23195</name>
</gene>
<dbReference type="SMART" id="SM00304">
    <property type="entry name" value="HAMP"/>
    <property type="match status" value="1"/>
</dbReference>
<evidence type="ECO:0000256" key="3">
    <source>
        <dbReference type="PROSITE-ProRule" id="PRU00284"/>
    </source>
</evidence>
<dbReference type="Gene3D" id="3.30.450.20">
    <property type="entry name" value="PAS domain"/>
    <property type="match status" value="1"/>
</dbReference>
<dbReference type="PANTHER" id="PTHR43531">
    <property type="entry name" value="PROTEIN ICFG"/>
    <property type="match status" value="1"/>
</dbReference>
<dbReference type="Gene3D" id="1.10.287.950">
    <property type="entry name" value="Methyl-accepting chemotaxis protein"/>
    <property type="match status" value="1"/>
</dbReference>
<protein>
    <submittedName>
        <fullName evidence="6">Methyl-accepting chemotaxis protein</fullName>
    </submittedName>
</protein>
<comment type="caution">
    <text evidence="6">The sequence shown here is derived from an EMBL/GenBank/DDBJ whole genome shotgun (WGS) entry which is preliminary data.</text>
</comment>